<sequence length="134" mass="14947">MILVLDCNIWVSLAINRRLDLIVQMSESGIRIASCEALKAEITDVLARPKLRKFVPPASVSKVAKLHDLITKRYKLTDIPKVVADSKDNYLFALCIKSRADYLVSGDKIVLQTGTYGQTKMITLKELQGLLNSI</sequence>
<accession>A0A917I0F0</accession>
<feature type="domain" description="PIN" evidence="1">
    <location>
        <begin position="3"/>
        <end position="108"/>
    </location>
</feature>
<keyword evidence="3" id="KW-1185">Reference proteome</keyword>
<dbReference type="InterPro" id="IPR002716">
    <property type="entry name" value="PIN_dom"/>
</dbReference>
<evidence type="ECO:0000313" key="3">
    <source>
        <dbReference type="Proteomes" id="UP000660862"/>
    </source>
</evidence>
<name>A0A917I0F0_9SPHI</name>
<dbReference type="InterPro" id="IPR002850">
    <property type="entry name" value="PIN_toxin-like"/>
</dbReference>
<dbReference type="Pfam" id="PF13470">
    <property type="entry name" value="PIN_3"/>
    <property type="match status" value="1"/>
</dbReference>
<dbReference type="RefSeq" id="WP_188508106.1">
    <property type="nucleotide sequence ID" value="NZ_BMER01000006.1"/>
</dbReference>
<dbReference type="NCBIfam" id="TIGR00305">
    <property type="entry name" value="putative toxin-antitoxin system toxin component, PIN family"/>
    <property type="match status" value="1"/>
</dbReference>
<gene>
    <name evidence="2" type="ORF">GCM10007415_42170</name>
</gene>
<dbReference type="InterPro" id="IPR029060">
    <property type="entry name" value="PIN-like_dom_sf"/>
</dbReference>
<protein>
    <recommendedName>
        <fullName evidence="1">PIN domain-containing protein</fullName>
    </recommendedName>
</protein>
<proteinExistence type="predicted"/>
<dbReference type="Proteomes" id="UP000660862">
    <property type="component" value="Unassembled WGS sequence"/>
</dbReference>
<reference evidence="2" key="1">
    <citation type="journal article" date="2014" name="Int. J. Syst. Evol. Microbiol.">
        <title>Complete genome sequence of Corynebacterium casei LMG S-19264T (=DSM 44701T), isolated from a smear-ripened cheese.</title>
        <authorList>
            <consortium name="US DOE Joint Genome Institute (JGI-PGF)"/>
            <person name="Walter F."/>
            <person name="Albersmeier A."/>
            <person name="Kalinowski J."/>
            <person name="Ruckert C."/>
        </authorList>
    </citation>
    <scope>NUCLEOTIDE SEQUENCE</scope>
    <source>
        <strain evidence="2">CGMCC 1.12195</strain>
    </source>
</reference>
<dbReference type="AlphaFoldDB" id="A0A917I0F0"/>
<dbReference type="PANTHER" id="PTHR34610:SF3">
    <property type="entry name" value="SSL7007 PROTEIN"/>
    <property type="match status" value="1"/>
</dbReference>
<comment type="caution">
    <text evidence="2">The sequence shown here is derived from an EMBL/GenBank/DDBJ whole genome shotgun (WGS) entry which is preliminary data.</text>
</comment>
<organism evidence="2 3">
    <name type="scientific">Parapedobacter pyrenivorans</name>
    <dbReference type="NCBI Taxonomy" id="1305674"/>
    <lineage>
        <taxon>Bacteria</taxon>
        <taxon>Pseudomonadati</taxon>
        <taxon>Bacteroidota</taxon>
        <taxon>Sphingobacteriia</taxon>
        <taxon>Sphingobacteriales</taxon>
        <taxon>Sphingobacteriaceae</taxon>
        <taxon>Parapedobacter</taxon>
    </lineage>
</organism>
<reference evidence="2" key="2">
    <citation type="submission" date="2020-09" db="EMBL/GenBank/DDBJ databases">
        <authorList>
            <person name="Sun Q."/>
            <person name="Zhou Y."/>
        </authorList>
    </citation>
    <scope>NUCLEOTIDE SEQUENCE</scope>
    <source>
        <strain evidence="2">CGMCC 1.12195</strain>
    </source>
</reference>
<dbReference type="EMBL" id="BMER01000006">
    <property type="protein sequence ID" value="GGH01624.1"/>
    <property type="molecule type" value="Genomic_DNA"/>
</dbReference>
<evidence type="ECO:0000313" key="2">
    <source>
        <dbReference type="EMBL" id="GGH01624.1"/>
    </source>
</evidence>
<evidence type="ECO:0000259" key="1">
    <source>
        <dbReference type="Pfam" id="PF13470"/>
    </source>
</evidence>
<dbReference type="PANTHER" id="PTHR34610">
    <property type="entry name" value="SSL7007 PROTEIN"/>
    <property type="match status" value="1"/>
</dbReference>
<dbReference type="SUPFAM" id="SSF88723">
    <property type="entry name" value="PIN domain-like"/>
    <property type="match status" value="1"/>
</dbReference>